<dbReference type="STRING" id="1004156.AYP45_17095"/>
<evidence type="ECO:0000313" key="1">
    <source>
        <dbReference type="EMBL" id="OOP55020.1"/>
    </source>
</evidence>
<proteinExistence type="predicted"/>
<dbReference type="EMBL" id="AYTS01000191">
    <property type="protein sequence ID" value="OOP55020.1"/>
    <property type="molecule type" value="Genomic_DNA"/>
</dbReference>
<protein>
    <submittedName>
        <fullName evidence="1">Uncharacterized protein</fullName>
    </submittedName>
</protein>
<evidence type="ECO:0000313" key="2">
    <source>
        <dbReference type="Proteomes" id="UP000189681"/>
    </source>
</evidence>
<name>A0A1V4API4_9BACT</name>
<accession>A0A1V4API4</accession>
<dbReference type="Proteomes" id="UP000189681">
    <property type="component" value="Unassembled WGS sequence"/>
</dbReference>
<gene>
    <name evidence="1" type="ORF">AYP45_17095</name>
</gene>
<comment type="caution">
    <text evidence="1">The sequence shown here is derived from an EMBL/GenBank/DDBJ whole genome shotgun (WGS) entry which is preliminary data.</text>
</comment>
<dbReference type="AlphaFoldDB" id="A0A1V4API4"/>
<sequence length="69" mass="8314">MRFHFKFQKLLEIEKCREKDLIKELSDVKNKLHDEEKLLIFLKSVLSLQQSEMVKKKTCSGRSKRICFI</sequence>
<reference evidence="1 2" key="1">
    <citation type="journal article" date="2017" name="Water Res.">
        <title>Discovery and metagenomic analysis of an anammox bacterial enrichment related to Candidatus "Brocadia caroliniensis" in a full-scale glycerol-fed nitritation-denitritation separate centrate treatment process.</title>
        <authorList>
            <person name="Park H."/>
            <person name="Brotto A.C."/>
            <person name="van Loosdrecht M.C."/>
            <person name="Chandran K."/>
        </authorList>
    </citation>
    <scope>NUCLEOTIDE SEQUENCE [LARGE SCALE GENOMIC DNA]</scope>
    <source>
        <strain evidence="1">26THWARD</strain>
    </source>
</reference>
<organism evidence="1 2">
    <name type="scientific">Candidatus Brocadia carolinensis</name>
    <dbReference type="NCBI Taxonomy" id="1004156"/>
    <lineage>
        <taxon>Bacteria</taxon>
        <taxon>Pseudomonadati</taxon>
        <taxon>Planctomycetota</taxon>
        <taxon>Candidatus Brocadiia</taxon>
        <taxon>Candidatus Brocadiales</taxon>
        <taxon>Candidatus Brocadiaceae</taxon>
        <taxon>Candidatus Brocadia</taxon>
    </lineage>
</organism>